<proteinExistence type="predicted"/>
<evidence type="ECO:0000256" key="2">
    <source>
        <dbReference type="SAM" id="Phobius"/>
    </source>
</evidence>
<dbReference type="Proteomes" id="UP000252519">
    <property type="component" value="Unassembled WGS sequence"/>
</dbReference>
<feature type="transmembrane region" description="Helical" evidence="2">
    <location>
        <begin position="33"/>
        <end position="53"/>
    </location>
</feature>
<feature type="non-terminal residue" evidence="4">
    <location>
        <position position="1"/>
    </location>
</feature>
<dbReference type="AlphaFoldDB" id="A0A368FB78"/>
<dbReference type="FunFam" id="1.20.58.390:FF:000144">
    <property type="entry name" value="Protein CBR-ACR-25"/>
    <property type="match status" value="1"/>
</dbReference>
<dbReference type="Gene3D" id="1.20.58.390">
    <property type="entry name" value="Neurotransmitter-gated ion-channel transmembrane domain"/>
    <property type="match status" value="1"/>
</dbReference>
<evidence type="ECO:0000313" key="4">
    <source>
        <dbReference type="EMBL" id="RCN28259.1"/>
    </source>
</evidence>
<dbReference type="STRING" id="29170.A0A368FB78"/>
<evidence type="ECO:0000256" key="1">
    <source>
        <dbReference type="ARBA" id="ARBA00004141"/>
    </source>
</evidence>
<reference evidence="4 5" key="1">
    <citation type="submission" date="2014-10" db="EMBL/GenBank/DDBJ databases">
        <title>Draft genome of the hookworm Ancylostoma caninum.</title>
        <authorList>
            <person name="Mitreva M."/>
        </authorList>
    </citation>
    <scope>NUCLEOTIDE SEQUENCE [LARGE SCALE GENOMIC DNA]</scope>
    <source>
        <strain evidence="4 5">Baltimore</strain>
    </source>
</reference>
<comment type="subcellular location">
    <subcellularLocation>
        <location evidence="1">Membrane</location>
        <topology evidence="1">Multi-pass membrane protein</topology>
    </subcellularLocation>
</comment>
<dbReference type="PANTHER" id="PTHR18945">
    <property type="entry name" value="NEUROTRANSMITTER GATED ION CHANNEL"/>
    <property type="match status" value="1"/>
</dbReference>
<dbReference type="GO" id="GO:0016020">
    <property type="term" value="C:membrane"/>
    <property type="evidence" value="ECO:0007669"/>
    <property type="project" value="UniProtKB-SubCell"/>
</dbReference>
<dbReference type="SUPFAM" id="SSF90112">
    <property type="entry name" value="Neurotransmitter-gated ion-channel transmembrane pore"/>
    <property type="match status" value="1"/>
</dbReference>
<dbReference type="CDD" id="cd19051">
    <property type="entry name" value="LGIC_TM_cation"/>
    <property type="match status" value="1"/>
</dbReference>
<dbReference type="Gene3D" id="2.70.170.10">
    <property type="entry name" value="Neurotransmitter-gated ion-channel ligand-binding domain"/>
    <property type="match status" value="1"/>
</dbReference>
<evidence type="ECO:0000259" key="3">
    <source>
        <dbReference type="Pfam" id="PF02932"/>
    </source>
</evidence>
<accession>A0A368FB78</accession>
<dbReference type="OrthoDB" id="5975154at2759"/>
<comment type="caution">
    <text evidence="4">The sequence shown here is derived from an EMBL/GenBank/DDBJ whole genome shotgun (WGS) entry which is preliminary data.</text>
</comment>
<organism evidence="4 5">
    <name type="scientific">Ancylostoma caninum</name>
    <name type="common">Dog hookworm</name>
    <dbReference type="NCBI Taxonomy" id="29170"/>
    <lineage>
        <taxon>Eukaryota</taxon>
        <taxon>Metazoa</taxon>
        <taxon>Ecdysozoa</taxon>
        <taxon>Nematoda</taxon>
        <taxon>Chromadorea</taxon>
        <taxon>Rhabditida</taxon>
        <taxon>Rhabditina</taxon>
        <taxon>Rhabditomorpha</taxon>
        <taxon>Strongyloidea</taxon>
        <taxon>Ancylostomatidae</taxon>
        <taxon>Ancylostomatinae</taxon>
        <taxon>Ancylostoma</taxon>
    </lineage>
</organism>
<dbReference type="EMBL" id="JOJR01002813">
    <property type="protein sequence ID" value="RCN28259.1"/>
    <property type="molecule type" value="Genomic_DNA"/>
</dbReference>
<dbReference type="InterPro" id="IPR036719">
    <property type="entry name" value="Neuro-gated_channel_TM_sf"/>
</dbReference>
<keyword evidence="2" id="KW-0472">Membrane</keyword>
<dbReference type="InterPro" id="IPR038050">
    <property type="entry name" value="Neuro_actylchol_rec"/>
</dbReference>
<keyword evidence="2" id="KW-1133">Transmembrane helix</keyword>
<keyword evidence="5" id="KW-1185">Reference proteome</keyword>
<sequence length="143" mass="16361">FSDTFVTRNIQHYQCCPEPYYDIVFTFVIRRRVLYYAFNLILPCILITVLTLTGFTLPPDAGEKMSLQITIMLSICIFQNYLSEMSPPTSEAVPFLGGFLHTSKAPSRSARIDIADISSGLVWTPNRCFYFRQDLDNMIIITV</sequence>
<dbReference type="InterPro" id="IPR006201">
    <property type="entry name" value="Neur_channel"/>
</dbReference>
<keyword evidence="2" id="KW-0812">Transmembrane</keyword>
<dbReference type="GO" id="GO:0004888">
    <property type="term" value="F:transmembrane signaling receptor activity"/>
    <property type="evidence" value="ECO:0007669"/>
    <property type="project" value="InterPro"/>
</dbReference>
<gene>
    <name evidence="4" type="ORF">ANCCAN_25999</name>
</gene>
<feature type="domain" description="Neurotransmitter-gated ion-channel transmembrane" evidence="3">
    <location>
        <begin position="40"/>
        <end position="100"/>
    </location>
</feature>
<evidence type="ECO:0000313" key="5">
    <source>
        <dbReference type="Proteomes" id="UP000252519"/>
    </source>
</evidence>
<name>A0A368FB78_ANCCA</name>
<dbReference type="InterPro" id="IPR006029">
    <property type="entry name" value="Neurotrans-gated_channel_TM"/>
</dbReference>
<dbReference type="Pfam" id="PF02932">
    <property type="entry name" value="Neur_chan_memb"/>
    <property type="match status" value="1"/>
</dbReference>
<protein>
    <recommendedName>
        <fullName evidence="3">Neurotransmitter-gated ion-channel transmembrane domain-containing protein</fullName>
    </recommendedName>
</protein>
<dbReference type="InterPro" id="IPR036734">
    <property type="entry name" value="Neur_chan_lig-bd_sf"/>
</dbReference>
<dbReference type="GO" id="GO:0005230">
    <property type="term" value="F:extracellular ligand-gated monoatomic ion channel activity"/>
    <property type="evidence" value="ECO:0007669"/>
    <property type="project" value="InterPro"/>
</dbReference>